<evidence type="ECO:0000313" key="2">
    <source>
        <dbReference type="EMBL" id="XDQ23707.1"/>
    </source>
</evidence>
<sequence length="88" mass="9239">MINLAEATDNAVNSGASRFRAVDAFPSPAEAGDTHARSGMEAAEWVTAALAGIAGVVSLLGYLFDQVPPLSRKAITAVRAVREEVKRK</sequence>
<gene>
    <name evidence="2" type="ORF">AB5J56_02915</name>
</gene>
<keyword evidence="1" id="KW-1133">Transmembrane helix</keyword>
<feature type="transmembrane region" description="Helical" evidence="1">
    <location>
        <begin position="45"/>
        <end position="64"/>
    </location>
</feature>
<keyword evidence="1" id="KW-0812">Transmembrane</keyword>
<dbReference type="RefSeq" id="WP_369229685.1">
    <property type="nucleotide sequence ID" value="NZ_CP163435.1"/>
</dbReference>
<evidence type="ECO:0000256" key="1">
    <source>
        <dbReference type="SAM" id="Phobius"/>
    </source>
</evidence>
<organism evidence="2">
    <name type="scientific">Streptomyces sp. R21</name>
    <dbReference type="NCBI Taxonomy" id="3238627"/>
    <lineage>
        <taxon>Bacteria</taxon>
        <taxon>Bacillati</taxon>
        <taxon>Actinomycetota</taxon>
        <taxon>Actinomycetes</taxon>
        <taxon>Kitasatosporales</taxon>
        <taxon>Streptomycetaceae</taxon>
        <taxon>Streptomyces</taxon>
    </lineage>
</organism>
<name>A0AB39P0S9_9ACTN</name>
<evidence type="ECO:0008006" key="3">
    <source>
        <dbReference type="Google" id="ProtNLM"/>
    </source>
</evidence>
<proteinExistence type="predicted"/>
<reference evidence="2" key="1">
    <citation type="submission" date="2024-07" db="EMBL/GenBank/DDBJ databases">
        <authorList>
            <person name="Yu S.T."/>
        </authorList>
    </citation>
    <scope>NUCLEOTIDE SEQUENCE</scope>
    <source>
        <strain evidence="2">R21</strain>
    </source>
</reference>
<protein>
    <recommendedName>
        <fullName evidence="3">Holin</fullName>
    </recommendedName>
</protein>
<keyword evidence="1" id="KW-0472">Membrane</keyword>
<accession>A0AB39P0S9</accession>
<dbReference type="EMBL" id="CP163435">
    <property type="protein sequence ID" value="XDQ23707.1"/>
    <property type="molecule type" value="Genomic_DNA"/>
</dbReference>
<dbReference type="AlphaFoldDB" id="A0AB39P0S9"/>